<feature type="domain" description="Flavodoxin-like" evidence="1">
    <location>
        <begin position="19"/>
        <end position="176"/>
    </location>
</feature>
<dbReference type="InterPro" id="IPR029039">
    <property type="entry name" value="Flavoprotein-like_sf"/>
</dbReference>
<dbReference type="EMBL" id="BARS01039722">
    <property type="protein sequence ID" value="GAG22185.1"/>
    <property type="molecule type" value="Genomic_DNA"/>
</dbReference>
<dbReference type="SUPFAM" id="SSF52218">
    <property type="entry name" value="Flavoproteins"/>
    <property type="match status" value="1"/>
</dbReference>
<feature type="non-terminal residue" evidence="2">
    <location>
        <position position="1"/>
    </location>
</feature>
<dbReference type="GO" id="GO:0010181">
    <property type="term" value="F:FMN binding"/>
    <property type="evidence" value="ECO:0007669"/>
    <property type="project" value="InterPro"/>
</dbReference>
<sequence>SKKFLKMTGVTNWRFSMKILVVFYSRSGRTKKVAEAISDILKCDKEEIFDTKNRKGIPGFLSAGTDANLRRLTAIKEIKNNPSLYDLVIIGTPIWSSNISTPIRTYLSLYKEDFKKVAFFCTRLGSDSKKVFNDTKNLNQKTPLALLELTSREVVRDQYMQKVKEFIKNLKEEIVK</sequence>
<proteinExistence type="predicted"/>
<dbReference type="PANTHER" id="PTHR39201:SF1">
    <property type="entry name" value="FLAVODOXIN-LIKE DOMAIN-CONTAINING PROTEIN"/>
    <property type="match status" value="1"/>
</dbReference>
<evidence type="ECO:0000313" key="2">
    <source>
        <dbReference type="EMBL" id="GAG22185.1"/>
    </source>
</evidence>
<dbReference type="GO" id="GO:0009055">
    <property type="term" value="F:electron transfer activity"/>
    <property type="evidence" value="ECO:0007669"/>
    <property type="project" value="InterPro"/>
</dbReference>
<gene>
    <name evidence="2" type="ORF">S01H1_60635</name>
</gene>
<organism evidence="2">
    <name type="scientific">marine sediment metagenome</name>
    <dbReference type="NCBI Taxonomy" id="412755"/>
    <lineage>
        <taxon>unclassified sequences</taxon>
        <taxon>metagenomes</taxon>
        <taxon>ecological metagenomes</taxon>
    </lineage>
</organism>
<accession>X0VV77</accession>
<dbReference type="Gene3D" id="3.40.50.360">
    <property type="match status" value="1"/>
</dbReference>
<dbReference type="PROSITE" id="PS00201">
    <property type="entry name" value="FLAVODOXIN"/>
    <property type="match status" value="1"/>
</dbReference>
<dbReference type="InterPro" id="IPR001226">
    <property type="entry name" value="Flavodoxin_CS"/>
</dbReference>
<protein>
    <recommendedName>
        <fullName evidence="1">Flavodoxin-like domain-containing protein</fullName>
    </recommendedName>
</protein>
<dbReference type="InterPro" id="IPR008254">
    <property type="entry name" value="Flavodoxin/NO_synth"/>
</dbReference>
<evidence type="ECO:0000259" key="1">
    <source>
        <dbReference type="PROSITE" id="PS50902"/>
    </source>
</evidence>
<reference evidence="2" key="1">
    <citation type="journal article" date="2014" name="Front. Microbiol.">
        <title>High frequency of phylogenetically diverse reductive dehalogenase-homologous genes in deep subseafloor sedimentary metagenomes.</title>
        <authorList>
            <person name="Kawai M."/>
            <person name="Futagami T."/>
            <person name="Toyoda A."/>
            <person name="Takaki Y."/>
            <person name="Nishi S."/>
            <person name="Hori S."/>
            <person name="Arai W."/>
            <person name="Tsubouchi T."/>
            <person name="Morono Y."/>
            <person name="Uchiyama I."/>
            <person name="Ito T."/>
            <person name="Fujiyama A."/>
            <person name="Inagaki F."/>
            <person name="Takami H."/>
        </authorList>
    </citation>
    <scope>NUCLEOTIDE SEQUENCE</scope>
    <source>
        <strain evidence="2">Expedition CK06-06</strain>
    </source>
</reference>
<dbReference type="AlphaFoldDB" id="X0VV77"/>
<name>X0VV77_9ZZZZ</name>
<dbReference type="Pfam" id="PF12682">
    <property type="entry name" value="Flavodoxin_4"/>
    <property type="match status" value="1"/>
</dbReference>
<comment type="caution">
    <text evidence="2">The sequence shown here is derived from an EMBL/GenBank/DDBJ whole genome shotgun (WGS) entry which is preliminary data.</text>
</comment>
<dbReference type="PROSITE" id="PS50902">
    <property type="entry name" value="FLAVODOXIN_LIKE"/>
    <property type="match status" value="1"/>
</dbReference>
<dbReference type="PANTHER" id="PTHR39201">
    <property type="entry name" value="EXPORTED PROTEIN-RELATED"/>
    <property type="match status" value="1"/>
</dbReference>